<dbReference type="Pfam" id="PF24187">
    <property type="entry name" value="DUF7415"/>
    <property type="match status" value="1"/>
</dbReference>
<gene>
    <name evidence="2" type="ORF">BcepSauron_445</name>
</gene>
<evidence type="ECO:0000259" key="1">
    <source>
        <dbReference type="Pfam" id="PF24187"/>
    </source>
</evidence>
<protein>
    <recommendedName>
        <fullName evidence="1">DUF7415 domain-containing protein</fullName>
    </recommendedName>
</protein>
<keyword evidence="3" id="KW-1185">Reference proteome</keyword>
<organism evidence="2 3">
    <name type="scientific">Burkholderia phage BcepSauron</name>
    <dbReference type="NCBI Taxonomy" id="2530033"/>
    <lineage>
        <taxon>Viruses</taxon>
        <taxon>Duplodnaviria</taxon>
        <taxon>Heunggongvirae</taxon>
        <taxon>Uroviricota</taxon>
        <taxon>Caudoviricetes</taxon>
        <taxon>Sarumanvirus</taxon>
        <taxon>Sarumanvirus bcepsauron</taxon>
    </lineage>
</organism>
<feature type="domain" description="DUF7415" evidence="1">
    <location>
        <begin position="4"/>
        <end position="45"/>
    </location>
</feature>
<evidence type="ECO:0000313" key="2">
    <source>
        <dbReference type="EMBL" id="QBQ74825.1"/>
    </source>
</evidence>
<reference evidence="2 3" key="1">
    <citation type="submission" date="2019-02" db="EMBL/GenBank/DDBJ databases">
        <title>Complete genome sequence of Burkholderia cenocepacia phage BcepSauron.</title>
        <authorList>
            <person name="Park K."/>
            <person name="Gonzalez C."/>
            <person name="Liu M."/>
            <person name="Gill J."/>
        </authorList>
    </citation>
    <scope>NUCLEOTIDE SEQUENCE [LARGE SCALE GENOMIC DNA]</scope>
</reference>
<dbReference type="InterPro" id="IPR055838">
    <property type="entry name" value="DUF7415"/>
</dbReference>
<accession>A0A482MMB4</accession>
<name>A0A482MMB4_9CAUD</name>
<proteinExistence type="predicted"/>
<evidence type="ECO:0000313" key="3">
    <source>
        <dbReference type="Proteomes" id="UP000301424"/>
    </source>
</evidence>
<dbReference type="Proteomes" id="UP000301424">
    <property type="component" value="Segment"/>
</dbReference>
<dbReference type="EMBL" id="MK552141">
    <property type="protein sequence ID" value="QBQ74825.1"/>
    <property type="molecule type" value="Genomic_DNA"/>
</dbReference>
<sequence>MESIDWRALAAAGLVREINEKVLHPLGIAVFYDPKTGISEGAYVSPPDHVFSYADAATRDRSMEVSRGRS</sequence>